<reference evidence="3 4" key="1">
    <citation type="submission" date="2024-01" db="EMBL/GenBank/DDBJ databases">
        <title>The complete chloroplast genome sequence of Lithospermum erythrorhizon: insights into the phylogenetic relationship among Boraginaceae species and the maternal lineages of purple gromwells.</title>
        <authorList>
            <person name="Okada T."/>
            <person name="Watanabe K."/>
        </authorList>
    </citation>
    <scope>NUCLEOTIDE SEQUENCE [LARGE SCALE GENOMIC DNA]</scope>
</reference>
<feature type="domain" description="Nucleotide-diphospho-sugar transferase" evidence="2">
    <location>
        <begin position="465"/>
        <end position="685"/>
    </location>
</feature>
<keyword evidence="1" id="KW-1133">Transmembrane helix</keyword>
<dbReference type="AlphaFoldDB" id="A0AAV3P172"/>
<dbReference type="Pfam" id="PF03407">
    <property type="entry name" value="Nucleotid_trans"/>
    <property type="match status" value="1"/>
</dbReference>
<dbReference type="Proteomes" id="UP001454036">
    <property type="component" value="Unassembled WGS sequence"/>
</dbReference>
<sequence>MEYLNSLVKMATNYCVSFSFISNKKVLHLGLWLIWLCGFLLIALSFYATQMLPSSFMDQMRNPQFIIQSSLAVSGGPTIDIFTAPRPFVGIVGERQGLAVRSWLGLSAKITVVLFSQEPSVFSFADSVGSRVLVEPNIDFTFLGTPFFHSMVARSQTSSSDIIVLIDPDIVLMPDIIPSLAHAHKLDQDWLLYASPKNTSHLSFSFDGDGKQFMEMDEKSIKVPKEFATQSRLERSCEIISILAWNNGDVPLHKGNLPPFLFGKGIHYHWIVTEALSSDFRFVFDASWTISSLILDNPGHLGYGYHHSVEAPKASTSESNSWESIGNSHLAMLYGTMYFHEAKLPNLFRSVECGGTFAFVNSALDTVYILDRRYLLSLRHTGPFTFVSRRKISDCINILEQDKRNDIYVLKDLLKLPAAVSLPFTLEHLLSLRADGNRTIVLAVAANSYKEMLMSWACRLHHLQISNYLVCALDEEIYEFSVSQGLPVFKYDHAPANISSDDCHFGTECFQRVSKTKSRVVLLILKLGFNVLMSDVDIYWFKNPLPLLSAFGPSVLVAQSDEFKITGPINLPRRLNSGFYYAHSDGVTIAGLEKVVAHAAKSNLSEQPSFYDVLCGEGGFNRLGDNRCFEPETNLSVYFLDRDLFPNGAYQDLWAENDVKATCIKKGCYILHNNWISGKEKKLERQVTSGLWEYDSSYRMCLQVWQERRFTNYF</sequence>
<keyword evidence="3" id="KW-0808">Transferase</keyword>
<organism evidence="3 4">
    <name type="scientific">Lithospermum erythrorhizon</name>
    <name type="common">Purple gromwell</name>
    <name type="synonym">Lithospermum officinale var. erythrorhizon</name>
    <dbReference type="NCBI Taxonomy" id="34254"/>
    <lineage>
        <taxon>Eukaryota</taxon>
        <taxon>Viridiplantae</taxon>
        <taxon>Streptophyta</taxon>
        <taxon>Embryophyta</taxon>
        <taxon>Tracheophyta</taxon>
        <taxon>Spermatophyta</taxon>
        <taxon>Magnoliopsida</taxon>
        <taxon>eudicotyledons</taxon>
        <taxon>Gunneridae</taxon>
        <taxon>Pentapetalae</taxon>
        <taxon>asterids</taxon>
        <taxon>lamiids</taxon>
        <taxon>Boraginales</taxon>
        <taxon>Boraginaceae</taxon>
        <taxon>Boraginoideae</taxon>
        <taxon>Lithospermeae</taxon>
        <taxon>Lithospermum</taxon>
    </lineage>
</organism>
<evidence type="ECO:0000256" key="1">
    <source>
        <dbReference type="SAM" id="Phobius"/>
    </source>
</evidence>
<dbReference type="InterPro" id="IPR005069">
    <property type="entry name" value="Nucl-diP-sugar_transferase"/>
</dbReference>
<evidence type="ECO:0000259" key="2">
    <source>
        <dbReference type="Pfam" id="PF03407"/>
    </source>
</evidence>
<evidence type="ECO:0000313" key="3">
    <source>
        <dbReference type="EMBL" id="GAA0145096.1"/>
    </source>
</evidence>
<dbReference type="InterPro" id="IPR044575">
    <property type="entry name" value="RAY1-like"/>
</dbReference>
<dbReference type="PANTHER" id="PTHR47483">
    <property type="entry name" value="BETA-ARABINOFURANOSYLTRANSFERASE RAY1"/>
    <property type="match status" value="1"/>
</dbReference>
<name>A0AAV3P172_LITER</name>
<gene>
    <name evidence="3" type="ORF">LIER_05362</name>
</gene>
<keyword evidence="4" id="KW-1185">Reference proteome</keyword>
<accession>A0AAV3P172</accession>
<feature type="transmembrane region" description="Helical" evidence="1">
    <location>
        <begin position="29"/>
        <end position="48"/>
    </location>
</feature>
<proteinExistence type="predicted"/>
<protein>
    <submittedName>
        <fullName evidence="3">Transferase</fullName>
    </submittedName>
</protein>
<dbReference type="EMBL" id="BAABME010000734">
    <property type="protein sequence ID" value="GAA0145096.1"/>
    <property type="molecule type" value="Genomic_DNA"/>
</dbReference>
<dbReference type="GO" id="GO:0016757">
    <property type="term" value="F:glycosyltransferase activity"/>
    <property type="evidence" value="ECO:0007669"/>
    <property type="project" value="InterPro"/>
</dbReference>
<evidence type="ECO:0000313" key="4">
    <source>
        <dbReference type="Proteomes" id="UP001454036"/>
    </source>
</evidence>
<keyword evidence="1" id="KW-0472">Membrane</keyword>
<keyword evidence="1" id="KW-0812">Transmembrane</keyword>
<comment type="caution">
    <text evidence="3">The sequence shown here is derived from an EMBL/GenBank/DDBJ whole genome shotgun (WGS) entry which is preliminary data.</text>
</comment>
<dbReference type="PANTHER" id="PTHR47483:SF1">
    <property type="entry name" value="BETA-ARABINOFURANOSYLTRANSFERASE RAY1"/>
    <property type="match status" value="1"/>
</dbReference>